<accession>A0A0C3PEE7</accession>
<reference evidence="2 3" key="1">
    <citation type="submission" date="2014-04" db="EMBL/GenBank/DDBJ databases">
        <authorList>
            <consortium name="DOE Joint Genome Institute"/>
            <person name="Kuo A."/>
            <person name="Kohler A."/>
            <person name="Costa M.D."/>
            <person name="Nagy L.G."/>
            <person name="Floudas D."/>
            <person name="Copeland A."/>
            <person name="Barry K.W."/>
            <person name="Cichocki N."/>
            <person name="Veneault-Fourrey C."/>
            <person name="LaButti K."/>
            <person name="Lindquist E.A."/>
            <person name="Lipzen A."/>
            <person name="Lundell T."/>
            <person name="Morin E."/>
            <person name="Murat C."/>
            <person name="Sun H."/>
            <person name="Tunlid A."/>
            <person name="Henrissat B."/>
            <person name="Grigoriev I.V."/>
            <person name="Hibbett D.S."/>
            <person name="Martin F."/>
            <person name="Nordberg H.P."/>
            <person name="Cantor M.N."/>
            <person name="Hua S.X."/>
        </authorList>
    </citation>
    <scope>NUCLEOTIDE SEQUENCE [LARGE SCALE GENOMIC DNA]</scope>
    <source>
        <strain evidence="2 3">Marx 270</strain>
    </source>
</reference>
<dbReference type="HOGENOM" id="CLU_3051334_0_0_1"/>
<evidence type="ECO:0000256" key="1">
    <source>
        <dbReference type="SAM" id="SignalP"/>
    </source>
</evidence>
<keyword evidence="3" id="KW-1185">Reference proteome</keyword>
<sequence length="54" mass="5978">MPSMFTFILANWLIPLYRTRTTVVQMQPLSPGSSSCSPVSVPSCVQEQDVFVSN</sequence>
<keyword evidence="1" id="KW-0732">Signal</keyword>
<organism evidence="2 3">
    <name type="scientific">Pisolithus tinctorius Marx 270</name>
    <dbReference type="NCBI Taxonomy" id="870435"/>
    <lineage>
        <taxon>Eukaryota</taxon>
        <taxon>Fungi</taxon>
        <taxon>Dikarya</taxon>
        <taxon>Basidiomycota</taxon>
        <taxon>Agaricomycotina</taxon>
        <taxon>Agaricomycetes</taxon>
        <taxon>Agaricomycetidae</taxon>
        <taxon>Boletales</taxon>
        <taxon>Sclerodermatineae</taxon>
        <taxon>Pisolithaceae</taxon>
        <taxon>Pisolithus</taxon>
    </lineage>
</organism>
<feature type="signal peptide" evidence="1">
    <location>
        <begin position="1"/>
        <end position="19"/>
    </location>
</feature>
<protein>
    <submittedName>
        <fullName evidence="2">Uncharacterized protein</fullName>
    </submittedName>
</protein>
<reference evidence="3" key="2">
    <citation type="submission" date="2015-01" db="EMBL/GenBank/DDBJ databases">
        <title>Evolutionary Origins and Diversification of the Mycorrhizal Mutualists.</title>
        <authorList>
            <consortium name="DOE Joint Genome Institute"/>
            <consortium name="Mycorrhizal Genomics Consortium"/>
            <person name="Kohler A."/>
            <person name="Kuo A."/>
            <person name="Nagy L.G."/>
            <person name="Floudas D."/>
            <person name="Copeland A."/>
            <person name="Barry K.W."/>
            <person name="Cichocki N."/>
            <person name="Veneault-Fourrey C."/>
            <person name="LaButti K."/>
            <person name="Lindquist E.A."/>
            <person name="Lipzen A."/>
            <person name="Lundell T."/>
            <person name="Morin E."/>
            <person name="Murat C."/>
            <person name="Riley R."/>
            <person name="Ohm R."/>
            <person name="Sun H."/>
            <person name="Tunlid A."/>
            <person name="Henrissat B."/>
            <person name="Grigoriev I.V."/>
            <person name="Hibbett D.S."/>
            <person name="Martin F."/>
        </authorList>
    </citation>
    <scope>NUCLEOTIDE SEQUENCE [LARGE SCALE GENOMIC DNA]</scope>
    <source>
        <strain evidence="3">Marx 270</strain>
    </source>
</reference>
<feature type="chain" id="PRO_5002167898" evidence="1">
    <location>
        <begin position="20"/>
        <end position="54"/>
    </location>
</feature>
<evidence type="ECO:0000313" key="3">
    <source>
        <dbReference type="Proteomes" id="UP000054217"/>
    </source>
</evidence>
<dbReference type="EMBL" id="KN831962">
    <property type="protein sequence ID" value="KIO06596.1"/>
    <property type="molecule type" value="Genomic_DNA"/>
</dbReference>
<name>A0A0C3PEE7_PISTI</name>
<dbReference type="Proteomes" id="UP000054217">
    <property type="component" value="Unassembled WGS sequence"/>
</dbReference>
<dbReference type="InParanoid" id="A0A0C3PEE7"/>
<dbReference type="AlphaFoldDB" id="A0A0C3PEE7"/>
<evidence type="ECO:0000313" key="2">
    <source>
        <dbReference type="EMBL" id="KIO06596.1"/>
    </source>
</evidence>
<gene>
    <name evidence="2" type="ORF">M404DRAFT_998722</name>
</gene>
<proteinExistence type="predicted"/>